<organism evidence="1">
    <name type="scientific">Siphoviridae sp. ct4fm14</name>
    <dbReference type="NCBI Taxonomy" id="2825331"/>
    <lineage>
        <taxon>Viruses</taxon>
        <taxon>Duplodnaviria</taxon>
        <taxon>Heunggongvirae</taxon>
        <taxon>Uroviricota</taxon>
        <taxon>Caudoviricetes</taxon>
    </lineage>
</organism>
<reference evidence="1" key="1">
    <citation type="journal article" date="2021" name="Proc. Natl. Acad. Sci. U.S.A.">
        <title>A Catalog of Tens of Thousands of Viruses from Human Metagenomes Reveals Hidden Associations with Chronic Diseases.</title>
        <authorList>
            <person name="Tisza M.J."/>
            <person name="Buck C.B."/>
        </authorList>
    </citation>
    <scope>NUCLEOTIDE SEQUENCE</scope>
    <source>
        <strain evidence="1">Ct4fm14</strain>
    </source>
</reference>
<dbReference type="EMBL" id="BK016135">
    <property type="protein sequence ID" value="DAF97661.1"/>
    <property type="molecule type" value="Genomic_DNA"/>
</dbReference>
<name>A0A8S5UT72_9CAUD</name>
<proteinExistence type="predicted"/>
<sequence length="195" mass="20620">MEMRGDQLRRGVTMKDFTAKGAGNSRYLKSVSNFLTLYPTYADFAAALVAGTLPIDMNGINPDGILQAGTPLTKANLLDDTTASKLGLTGDPTVNQALAGILRKPIQATLTVSGWTAVTGGYTQSVAVAGLLTTDDTRTRVDPVRSESGSQANDEAFACLQEPGAYVGCRQNGYLYCRVVNKPTAAIKLQVTIGR</sequence>
<evidence type="ECO:0000313" key="1">
    <source>
        <dbReference type="EMBL" id="DAF97661.1"/>
    </source>
</evidence>
<protein>
    <submittedName>
        <fullName evidence="1">Uncharacterized protein</fullName>
    </submittedName>
</protein>
<accession>A0A8S5UT72</accession>